<proteinExistence type="predicted"/>
<gene>
    <name evidence="2" type="ORF">S01H4_15324</name>
</gene>
<evidence type="ECO:0000259" key="1">
    <source>
        <dbReference type="Pfam" id="PF23355"/>
    </source>
</evidence>
<feature type="non-terminal residue" evidence="2">
    <location>
        <position position="322"/>
    </location>
</feature>
<sequence length="322" mass="36983">MKNDISVGLDYSHNGMLSLEASSYTDFTQFLFTSAYKLGKIEAGFHSLEKVKNYNAIVMSIPKNINLAPKEIEVLEEYVRTGGSLLIIGSQGGEYINRTNINELTRKFGFEFITDEINDSVNYVNLQKRPLLADFTPHYITQNLKKIVLSSACSLGTLKIPKKEKNVKVEVLVRGGLNCWRKRFDGKDWIEEDCPKVPLLLTSEYYNGQVVSFGTLSIFSSLGREYGFSAFDNDIIIANILRWLTLDVTAEGKVITIEIQRDLFHWADSIVKRKKWENFSDVLNVSLKYFKDNYKTIIKELESKQQERYQIKTQPKKVVKKK</sequence>
<dbReference type="EMBL" id="BART01006718">
    <property type="protein sequence ID" value="GAG68561.1"/>
    <property type="molecule type" value="Genomic_DNA"/>
</dbReference>
<feature type="domain" description="IFT52 GIFT" evidence="1">
    <location>
        <begin position="48"/>
        <end position="123"/>
    </location>
</feature>
<dbReference type="SUPFAM" id="SSF52317">
    <property type="entry name" value="Class I glutamine amidotransferase-like"/>
    <property type="match status" value="1"/>
</dbReference>
<dbReference type="Gene3D" id="3.40.50.880">
    <property type="match status" value="1"/>
</dbReference>
<name>X1B9C1_9ZZZZ</name>
<reference evidence="2" key="1">
    <citation type="journal article" date="2014" name="Front. Microbiol.">
        <title>High frequency of phylogenetically diverse reductive dehalogenase-homologous genes in deep subseafloor sedimentary metagenomes.</title>
        <authorList>
            <person name="Kawai M."/>
            <person name="Futagami T."/>
            <person name="Toyoda A."/>
            <person name="Takaki Y."/>
            <person name="Nishi S."/>
            <person name="Hori S."/>
            <person name="Arai W."/>
            <person name="Tsubouchi T."/>
            <person name="Morono Y."/>
            <person name="Uchiyama I."/>
            <person name="Ito T."/>
            <person name="Fujiyama A."/>
            <person name="Inagaki F."/>
            <person name="Takami H."/>
        </authorList>
    </citation>
    <scope>NUCLEOTIDE SEQUENCE</scope>
    <source>
        <strain evidence="2">Expedition CK06-06</strain>
    </source>
</reference>
<organism evidence="2">
    <name type="scientific">marine sediment metagenome</name>
    <dbReference type="NCBI Taxonomy" id="412755"/>
    <lineage>
        <taxon>unclassified sequences</taxon>
        <taxon>metagenomes</taxon>
        <taxon>ecological metagenomes</taxon>
    </lineage>
</organism>
<comment type="caution">
    <text evidence="2">The sequence shown here is derived from an EMBL/GenBank/DDBJ whole genome shotgun (WGS) entry which is preliminary data.</text>
</comment>
<dbReference type="Pfam" id="PF23355">
    <property type="entry name" value="IFT52_GIFT"/>
    <property type="match status" value="1"/>
</dbReference>
<dbReference type="InterPro" id="IPR029062">
    <property type="entry name" value="Class_I_gatase-like"/>
</dbReference>
<dbReference type="InterPro" id="IPR055458">
    <property type="entry name" value="IFT52_GIFT"/>
</dbReference>
<evidence type="ECO:0000313" key="2">
    <source>
        <dbReference type="EMBL" id="GAG68561.1"/>
    </source>
</evidence>
<protein>
    <recommendedName>
        <fullName evidence="1">IFT52 GIFT domain-containing protein</fullName>
    </recommendedName>
</protein>
<dbReference type="AlphaFoldDB" id="X1B9C1"/>
<accession>X1B9C1</accession>